<name>A0ACB6ZQ98_THEGA</name>
<dbReference type="Proteomes" id="UP000886501">
    <property type="component" value="Unassembled WGS sequence"/>
</dbReference>
<gene>
    <name evidence="1" type="ORF">BDM02DRAFT_3064986</name>
</gene>
<accession>A0ACB6ZQ98</accession>
<keyword evidence="2" id="KW-1185">Reference proteome</keyword>
<feature type="non-terminal residue" evidence="1">
    <location>
        <position position="1"/>
    </location>
</feature>
<feature type="non-terminal residue" evidence="1">
    <location>
        <position position="56"/>
    </location>
</feature>
<dbReference type="EMBL" id="MU117972">
    <property type="protein sequence ID" value="KAF9651940.1"/>
    <property type="molecule type" value="Genomic_DNA"/>
</dbReference>
<evidence type="ECO:0000313" key="1">
    <source>
        <dbReference type="EMBL" id="KAF9651940.1"/>
    </source>
</evidence>
<evidence type="ECO:0000313" key="2">
    <source>
        <dbReference type="Proteomes" id="UP000886501"/>
    </source>
</evidence>
<comment type="caution">
    <text evidence="1">The sequence shown here is derived from an EMBL/GenBank/DDBJ whole genome shotgun (WGS) entry which is preliminary data.</text>
</comment>
<reference evidence="1" key="2">
    <citation type="journal article" date="2020" name="Nat. Commun.">
        <title>Large-scale genome sequencing of mycorrhizal fungi provides insights into the early evolution of symbiotic traits.</title>
        <authorList>
            <person name="Miyauchi S."/>
            <person name="Kiss E."/>
            <person name="Kuo A."/>
            <person name="Drula E."/>
            <person name="Kohler A."/>
            <person name="Sanchez-Garcia M."/>
            <person name="Morin E."/>
            <person name="Andreopoulos B."/>
            <person name="Barry K.W."/>
            <person name="Bonito G."/>
            <person name="Buee M."/>
            <person name="Carver A."/>
            <person name="Chen C."/>
            <person name="Cichocki N."/>
            <person name="Clum A."/>
            <person name="Culley D."/>
            <person name="Crous P.W."/>
            <person name="Fauchery L."/>
            <person name="Girlanda M."/>
            <person name="Hayes R.D."/>
            <person name="Keri Z."/>
            <person name="LaButti K."/>
            <person name="Lipzen A."/>
            <person name="Lombard V."/>
            <person name="Magnuson J."/>
            <person name="Maillard F."/>
            <person name="Murat C."/>
            <person name="Nolan M."/>
            <person name="Ohm R.A."/>
            <person name="Pangilinan J."/>
            <person name="Pereira M.F."/>
            <person name="Perotto S."/>
            <person name="Peter M."/>
            <person name="Pfister S."/>
            <person name="Riley R."/>
            <person name="Sitrit Y."/>
            <person name="Stielow J.B."/>
            <person name="Szollosi G."/>
            <person name="Zifcakova L."/>
            <person name="Stursova M."/>
            <person name="Spatafora J.W."/>
            <person name="Tedersoo L."/>
            <person name="Vaario L.M."/>
            <person name="Yamada A."/>
            <person name="Yan M."/>
            <person name="Wang P."/>
            <person name="Xu J."/>
            <person name="Bruns T."/>
            <person name="Baldrian P."/>
            <person name="Vilgalys R."/>
            <person name="Dunand C."/>
            <person name="Henrissat B."/>
            <person name="Grigoriev I.V."/>
            <person name="Hibbett D."/>
            <person name="Nagy L.G."/>
            <person name="Martin F.M."/>
        </authorList>
    </citation>
    <scope>NUCLEOTIDE SEQUENCE</scope>
    <source>
        <strain evidence="1">P2</strain>
    </source>
</reference>
<proteinExistence type="predicted"/>
<reference evidence="1" key="1">
    <citation type="submission" date="2019-10" db="EMBL/GenBank/DDBJ databases">
        <authorList>
            <consortium name="DOE Joint Genome Institute"/>
            <person name="Kuo A."/>
            <person name="Miyauchi S."/>
            <person name="Kiss E."/>
            <person name="Drula E."/>
            <person name="Kohler A."/>
            <person name="Sanchez-Garcia M."/>
            <person name="Andreopoulos B."/>
            <person name="Barry K.W."/>
            <person name="Bonito G."/>
            <person name="Buee M."/>
            <person name="Carver A."/>
            <person name="Chen C."/>
            <person name="Cichocki N."/>
            <person name="Clum A."/>
            <person name="Culley D."/>
            <person name="Crous P.W."/>
            <person name="Fauchery L."/>
            <person name="Girlanda M."/>
            <person name="Hayes R."/>
            <person name="Keri Z."/>
            <person name="Labutti K."/>
            <person name="Lipzen A."/>
            <person name="Lombard V."/>
            <person name="Magnuson J."/>
            <person name="Maillard F."/>
            <person name="Morin E."/>
            <person name="Murat C."/>
            <person name="Nolan M."/>
            <person name="Ohm R."/>
            <person name="Pangilinan J."/>
            <person name="Pereira M."/>
            <person name="Perotto S."/>
            <person name="Peter M."/>
            <person name="Riley R."/>
            <person name="Sitrit Y."/>
            <person name="Stielow B."/>
            <person name="Szollosi G."/>
            <person name="Zifcakova L."/>
            <person name="Stursova M."/>
            <person name="Spatafora J.W."/>
            <person name="Tedersoo L."/>
            <person name="Vaario L.-M."/>
            <person name="Yamada A."/>
            <person name="Yan M."/>
            <person name="Wang P."/>
            <person name="Xu J."/>
            <person name="Bruns T."/>
            <person name="Baldrian P."/>
            <person name="Vilgalys R."/>
            <person name="Henrissat B."/>
            <person name="Grigoriev I.V."/>
            <person name="Hibbett D."/>
            <person name="Nagy L.G."/>
            <person name="Martin F.M."/>
        </authorList>
    </citation>
    <scope>NUCLEOTIDE SEQUENCE</scope>
    <source>
        <strain evidence="1">P2</strain>
    </source>
</reference>
<sequence length="56" mass="6565">KDEADDKVYCVCKTEYEEGKVMIACDRCDEWYHMQCLGMSDLEVDLVDQFFCPTCI</sequence>
<protein>
    <submittedName>
        <fullName evidence="1">Uncharacterized protein</fullName>
    </submittedName>
</protein>
<organism evidence="1 2">
    <name type="scientific">Thelephora ganbajun</name>
    <name type="common">Ganba fungus</name>
    <dbReference type="NCBI Taxonomy" id="370292"/>
    <lineage>
        <taxon>Eukaryota</taxon>
        <taxon>Fungi</taxon>
        <taxon>Dikarya</taxon>
        <taxon>Basidiomycota</taxon>
        <taxon>Agaricomycotina</taxon>
        <taxon>Agaricomycetes</taxon>
        <taxon>Thelephorales</taxon>
        <taxon>Thelephoraceae</taxon>
        <taxon>Thelephora</taxon>
    </lineage>
</organism>